<dbReference type="EMBL" id="JACIIX010000001">
    <property type="protein sequence ID" value="MBB6208774.1"/>
    <property type="molecule type" value="Genomic_DNA"/>
</dbReference>
<sequence>MSLSDAKTHPESDRPVSPVLPGDELSDRDLEAVAAGTSTECQRDQTGSSITVKRR</sequence>
<evidence type="ECO:0000256" key="1">
    <source>
        <dbReference type="SAM" id="MobiDB-lite"/>
    </source>
</evidence>
<dbReference type="RefSeq" id="WP_184260116.1">
    <property type="nucleotide sequence ID" value="NZ_JACIIX010000001.1"/>
</dbReference>
<protein>
    <submittedName>
        <fullName evidence="2">Uncharacterized protein</fullName>
    </submittedName>
</protein>
<evidence type="ECO:0000313" key="3">
    <source>
        <dbReference type="Proteomes" id="UP000544872"/>
    </source>
</evidence>
<reference evidence="2 3" key="1">
    <citation type="submission" date="2020-08" db="EMBL/GenBank/DDBJ databases">
        <title>Genomic Encyclopedia of Type Strains, Phase IV (KMG-IV): sequencing the most valuable type-strain genomes for metagenomic binning, comparative biology and taxonomic classification.</title>
        <authorList>
            <person name="Goeker M."/>
        </authorList>
    </citation>
    <scope>NUCLEOTIDE SEQUENCE [LARGE SCALE GENOMIC DNA]</scope>
    <source>
        <strain evidence="2 3">DSM 11590</strain>
    </source>
</reference>
<dbReference type="AlphaFoldDB" id="A0A7X0DL44"/>
<dbReference type="Proteomes" id="UP000544872">
    <property type="component" value="Unassembled WGS sequence"/>
</dbReference>
<name>A0A7X0DL44_NOVIT</name>
<organism evidence="2 3">
    <name type="scientific">Novispirillum itersonii</name>
    <name type="common">Aquaspirillum itersonii</name>
    <dbReference type="NCBI Taxonomy" id="189"/>
    <lineage>
        <taxon>Bacteria</taxon>
        <taxon>Pseudomonadati</taxon>
        <taxon>Pseudomonadota</taxon>
        <taxon>Alphaproteobacteria</taxon>
        <taxon>Rhodospirillales</taxon>
        <taxon>Novispirillaceae</taxon>
        <taxon>Novispirillum</taxon>
    </lineage>
</organism>
<evidence type="ECO:0000313" key="2">
    <source>
        <dbReference type="EMBL" id="MBB6208774.1"/>
    </source>
</evidence>
<keyword evidence="3" id="KW-1185">Reference proteome</keyword>
<feature type="compositionally biased region" description="Polar residues" evidence="1">
    <location>
        <begin position="36"/>
        <end position="55"/>
    </location>
</feature>
<feature type="region of interest" description="Disordered" evidence="1">
    <location>
        <begin position="1"/>
        <end position="55"/>
    </location>
</feature>
<comment type="caution">
    <text evidence="2">The sequence shown here is derived from an EMBL/GenBank/DDBJ whole genome shotgun (WGS) entry which is preliminary data.</text>
</comment>
<gene>
    <name evidence="2" type="ORF">FHS48_000155</name>
</gene>
<accession>A0A7X0DL44</accession>
<feature type="compositionally biased region" description="Basic and acidic residues" evidence="1">
    <location>
        <begin position="1"/>
        <end position="14"/>
    </location>
</feature>
<proteinExistence type="predicted"/>